<evidence type="ECO:0000256" key="3">
    <source>
        <dbReference type="ARBA" id="ARBA00023015"/>
    </source>
</evidence>
<dbReference type="InterPro" id="IPR011006">
    <property type="entry name" value="CheY-like_superfamily"/>
</dbReference>
<evidence type="ECO:0000259" key="9">
    <source>
        <dbReference type="PROSITE" id="PS51755"/>
    </source>
</evidence>
<sequence length="229" mass="26439">MEEKILIIEDEEDLVKGLKINLLDEGYEVDFALDGKSGLEKALNEKYDLILLDIMLPGINGLEICKQLRRNDLNMPILMLTAKGEEIDKVVGLEMGADDYISKPFGLRELLARIKAHLRRENRGNETTQGIVQLESVKIDFDHYKIEKNSNEIELTSMEVDVLRYLINQNGRVVSRNDLLDKIWGYEKFPTTRTIDNHILKLRKKIEDDPNHPKHILTVYGGGYRFIMD</sequence>
<dbReference type="Pfam" id="PF00072">
    <property type="entry name" value="Response_reg"/>
    <property type="match status" value="1"/>
</dbReference>
<evidence type="ECO:0000256" key="2">
    <source>
        <dbReference type="ARBA" id="ARBA00023012"/>
    </source>
</evidence>
<reference evidence="10" key="1">
    <citation type="submission" date="2022-11" db="EMBL/GenBank/DDBJ databases">
        <title>Marilongibacter aestuarii gen. nov., sp. nov., isolated from tidal flat sediment.</title>
        <authorList>
            <person name="Jiayan W."/>
        </authorList>
    </citation>
    <scope>NUCLEOTIDE SEQUENCE</scope>
    <source>
        <strain evidence="10">Z1-6</strain>
    </source>
</reference>
<dbReference type="Pfam" id="PF00486">
    <property type="entry name" value="Trans_reg_C"/>
    <property type="match status" value="1"/>
</dbReference>
<keyword evidence="3" id="KW-0805">Transcription regulation</keyword>
<keyword evidence="2" id="KW-0902">Two-component regulatory system</keyword>
<dbReference type="PROSITE" id="PS50110">
    <property type="entry name" value="RESPONSE_REGULATORY"/>
    <property type="match status" value="1"/>
</dbReference>
<feature type="DNA-binding region" description="OmpR/PhoB-type" evidence="7">
    <location>
        <begin position="129"/>
        <end position="228"/>
    </location>
</feature>
<evidence type="ECO:0000256" key="4">
    <source>
        <dbReference type="ARBA" id="ARBA00023125"/>
    </source>
</evidence>
<evidence type="ECO:0000313" key="11">
    <source>
        <dbReference type="Proteomes" id="UP001145087"/>
    </source>
</evidence>
<dbReference type="PANTHER" id="PTHR48111:SF1">
    <property type="entry name" value="TWO-COMPONENT RESPONSE REGULATOR ORR33"/>
    <property type="match status" value="1"/>
</dbReference>
<dbReference type="Gene3D" id="1.10.10.10">
    <property type="entry name" value="Winged helix-like DNA-binding domain superfamily/Winged helix DNA-binding domain"/>
    <property type="match status" value="1"/>
</dbReference>
<keyword evidence="4 7" id="KW-0238">DNA-binding</keyword>
<dbReference type="InterPro" id="IPR001867">
    <property type="entry name" value="OmpR/PhoB-type_DNA-bd"/>
</dbReference>
<evidence type="ECO:0000256" key="7">
    <source>
        <dbReference type="PROSITE-ProRule" id="PRU01091"/>
    </source>
</evidence>
<dbReference type="SMART" id="SM00448">
    <property type="entry name" value="REC"/>
    <property type="match status" value="1"/>
</dbReference>
<gene>
    <name evidence="10" type="ORF">OU798_19860</name>
</gene>
<dbReference type="GO" id="GO:0000976">
    <property type="term" value="F:transcription cis-regulatory region binding"/>
    <property type="evidence" value="ECO:0007669"/>
    <property type="project" value="TreeGrafter"/>
</dbReference>
<keyword evidence="5" id="KW-0804">Transcription</keyword>
<evidence type="ECO:0000256" key="6">
    <source>
        <dbReference type="PROSITE-ProRule" id="PRU00169"/>
    </source>
</evidence>
<feature type="modified residue" description="4-aspartylphosphate" evidence="6">
    <location>
        <position position="53"/>
    </location>
</feature>
<dbReference type="SUPFAM" id="SSF46894">
    <property type="entry name" value="C-terminal effector domain of the bipartite response regulators"/>
    <property type="match status" value="1"/>
</dbReference>
<dbReference type="EMBL" id="JAPOHD010000061">
    <property type="protein sequence ID" value="MCY1722616.1"/>
    <property type="molecule type" value="Genomic_DNA"/>
</dbReference>
<dbReference type="PROSITE" id="PS51755">
    <property type="entry name" value="OMPR_PHOB"/>
    <property type="match status" value="1"/>
</dbReference>
<evidence type="ECO:0000259" key="8">
    <source>
        <dbReference type="PROSITE" id="PS50110"/>
    </source>
</evidence>
<dbReference type="InterPro" id="IPR016032">
    <property type="entry name" value="Sig_transdc_resp-reg_C-effctor"/>
</dbReference>
<protein>
    <submittedName>
        <fullName evidence="10">Response regulator transcription factor</fullName>
    </submittedName>
</protein>
<evidence type="ECO:0000256" key="1">
    <source>
        <dbReference type="ARBA" id="ARBA00022553"/>
    </source>
</evidence>
<dbReference type="FunFam" id="3.40.50.2300:FF:000001">
    <property type="entry name" value="DNA-binding response regulator PhoB"/>
    <property type="match status" value="1"/>
</dbReference>
<dbReference type="Gene3D" id="3.40.50.2300">
    <property type="match status" value="1"/>
</dbReference>
<feature type="domain" description="Response regulatory" evidence="8">
    <location>
        <begin position="4"/>
        <end position="118"/>
    </location>
</feature>
<dbReference type="SUPFAM" id="SSF52172">
    <property type="entry name" value="CheY-like"/>
    <property type="match status" value="1"/>
</dbReference>
<dbReference type="GO" id="GO:0006355">
    <property type="term" value="P:regulation of DNA-templated transcription"/>
    <property type="evidence" value="ECO:0007669"/>
    <property type="project" value="InterPro"/>
</dbReference>
<dbReference type="Proteomes" id="UP001145087">
    <property type="component" value="Unassembled WGS sequence"/>
</dbReference>
<dbReference type="InterPro" id="IPR001789">
    <property type="entry name" value="Sig_transdc_resp-reg_receiver"/>
</dbReference>
<dbReference type="Gene3D" id="6.10.250.690">
    <property type="match status" value="1"/>
</dbReference>
<evidence type="ECO:0000256" key="5">
    <source>
        <dbReference type="ARBA" id="ARBA00023163"/>
    </source>
</evidence>
<dbReference type="GO" id="GO:0005829">
    <property type="term" value="C:cytosol"/>
    <property type="evidence" value="ECO:0007669"/>
    <property type="project" value="TreeGrafter"/>
</dbReference>
<name>A0A9X3F8N0_9BACT</name>
<accession>A0A9X3F8N0</accession>
<dbReference type="GO" id="GO:0032993">
    <property type="term" value="C:protein-DNA complex"/>
    <property type="evidence" value="ECO:0007669"/>
    <property type="project" value="TreeGrafter"/>
</dbReference>
<dbReference type="SMART" id="SM00862">
    <property type="entry name" value="Trans_reg_C"/>
    <property type="match status" value="1"/>
</dbReference>
<dbReference type="InterPro" id="IPR039420">
    <property type="entry name" value="WalR-like"/>
</dbReference>
<dbReference type="RefSeq" id="WP_343334941.1">
    <property type="nucleotide sequence ID" value="NZ_JAPOHD010000061.1"/>
</dbReference>
<evidence type="ECO:0000313" key="10">
    <source>
        <dbReference type="EMBL" id="MCY1722616.1"/>
    </source>
</evidence>
<comment type="caution">
    <text evidence="10">The sequence shown here is derived from an EMBL/GenBank/DDBJ whole genome shotgun (WGS) entry which is preliminary data.</text>
</comment>
<dbReference type="CDD" id="cd00383">
    <property type="entry name" value="trans_reg_C"/>
    <property type="match status" value="1"/>
</dbReference>
<dbReference type="AlphaFoldDB" id="A0A9X3F8N0"/>
<organism evidence="10 11">
    <name type="scientific">Draconibacterium aestuarii</name>
    <dbReference type="NCBI Taxonomy" id="2998507"/>
    <lineage>
        <taxon>Bacteria</taxon>
        <taxon>Pseudomonadati</taxon>
        <taxon>Bacteroidota</taxon>
        <taxon>Bacteroidia</taxon>
        <taxon>Marinilabiliales</taxon>
        <taxon>Prolixibacteraceae</taxon>
        <taxon>Draconibacterium</taxon>
    </lineage>
</organism>
<keyword evidence="1 6" id="KW-0597">Phosphoprotein</keyword>
<feature type="domain" description="OmpR/PhoB-type" evidence="9">
    <location>
        <begin position="129"/>
        <end position="228"/>
    </location>
</feature>
<proteinExistence type="predicted"/>
<dbReference type="GO" id="GO:0000156">
    <property type="term" value="F:phosphorelay response regulator activity"/>
    <property type="evidence" value="ECO:0007669"/>
    <property type="project" value="TreeGrafter"/>
</dbReference>
<dbReference type="PANTHER" id="PTHR48111">
    <property type="entry name" value="REGULATOR OF RPOS"/>
    <property type="match status" value="1"/>
</dbReference>
<dbReference type="InterPro" id="IPR036388">
    <property type="entry name" value="WH-like_DNA-bd_sf"/>
</dbReference>
<keyword evidence="11" id="KW-1185">Reference proteome</keyword>